<feature type="signal peptide" evidence="13">
    <location>
        <begin position="1"/>
        <end position="19"/>
    </location>
</feature>
<dbReference type="PRINTS" id="PR00458">
    <property type="entry name" value="PEROXIDASE"/>
</dbReference>
<keyword evidence="10" id="KW-0106">Calcium</keyword>
<keyword evidence="5" id="KW-0349">Heme</keyword>
<evidence type="ECO:0000259" key="14">
    <source>
        <dbReference type="PROSITE" id="PS50873"/>
    </source>
</evidence>
<dbReference type="Proteomes" id="UP000593564">
    <property type="component" value="Unassembled WGS sequence"/>
</dbReference>
<evidence type="ECO:0000313" key="15">
    <source>
        <dbReference type="EMBL" id="KAF5952202.1"/>
    </source>
</evidence>
<evidence type="ECO:0000256" key="1">
    <source>
        <dbReference type="ARBA" id="ARBA00000189"/>
    </source>
</evidence>
<dbReference type="InterPro" id="IPR019793">
    <property type="entry name" value="Peroxidases_heam-ligand_BS"/>
</dbReference>
<sequence>MEISMLCLVFFLTVASSSASSALKVGYYQTSCPSAEAVVRKAVHKASLRNHRLAANLIRIFSMTALSGVVMLQSSLTQHHATLQRKKVQPTAIRGFEVIDEAKSKLESLCPQTVSCSDIIAFAARDSISKTGGTHYSVPSGRRDGRVSLKDDPFLNLPFFFFDAKQLQENFARKGLTLEEIVTLSGAHSIGVSHTHCSFFSNPLDNFSATQPQDPSLDSKFAMDLKRKYQPSNGGGNATVALDVITSNRLDNKY</sequence>
<dbReference type="SUPFAM" id="SSF48113">
    <property type="entry name" value="Heme-dependent peroxidases"/>
    <property type="match status" value="1"/>
</dbReference>
<dbReference type="EC" id="1.11.1.7" evidence="3"/>
<keyword evidence="13" id="KW-0732">Signal</keyword>
<gene>
    <name evidence="15" type="ORF">HYC85_010146</name>
</gene>
<dbReference type="GO" id="GO:0140825">
    <property type="term" value="F:lactoperoxidase activity"/>
    <property type="evidence" value="ECO:0007669"/>
    <property type="project" value="UniProtKB-EC"/>
</dbReference>
<feature type="disulfide bond" evidence="12">
    <location>
        <begin position="32"/>
        <end position="110"/>
    </location>
</feature>
<dbReference type="GO" id="GO:0006979">
    <property type="term" value="P:response to oxidative stress"/>
    <property type="evidence" value="ECO:0007669"/>
    <property type="project" value="InterPro"/>
</dbReference>
<evidence type="ECO:0000256" key="2">
    <source>
        <dbReference type="ARBA" id="ARBA00006873"/>
    </source>
</evidence>
<evidence type="ECO:0000256" key="4">
    <source>
        <dbReference type="ARBA" id="ARBA00022559"/>
    </source>
</evidence>
<feature type="binding site" evidence="10">
    <location>
        <position position="246"/>
    </location>
    <ligand>
        <name>Ca(2+)</name>
        <dbReference type="ChEBI" id="CHEBI:29108"/>
        <label>2</label>
    </ligand>
</feature>
<reference evidence="15 16" key="2">
    <citation type="submission" date="2020-07" db="EMBL/GenBank/DDBJ databases">
        <title>Genome assembly of wild tea tree DASZ reveals pedigree and selection history of tea varieties.</title>
        <authorList>
            <person name="Zhang W."/>
        </authorList>
    </citation>
    <scope>NUCLEOTIDE SEQUENCE [LARGE SCALE GENOMIC DNA]</scope>
    <source>
        <strain evidence="16">cv. G240</strain>
        <tissue evidence="15">Leaf</tissue>
    </source>
</reference>
<dbReference type="GO" id="GO:0046872">
    <property type="term" value="F:metal ion binding"/>
    <property type="evidence" value="ECO:0007669"/>
    <property type="project" value="UniProtKB-KW"/>
</dbReference>
<feature type="binding site" evidence="10">
    <location>
        <position position="251"/>
    </location>
    <ligand>
        <name>Ca(2+)</name>
        <dbReference type="ChEBI" id="CHEBI:29108"/>
        <label>2</label>
    </ligand>
</feature>
<comment type="catalytic activity">
    <reaction evidence="1">
        <text>2 a phenolic donor + H2O2 = 2 a phenolic radical donor + 2 H2O</text>
        <dbReference type="Rhea" id="RHEA:56136"/>
        <dbReference type="ChEBI" id="CHEBI:15377"/>
        <dbReference type="ChEBI" id="CHEBI:16240"/>
        <dbReference type="ChEBI" id="CHEBI:139520"/>
        <dbReference type="ChEBI" id="CHEBI:139521"/>
        <dbReference type="EC" id="1.11.1.7"/>
    </reaction>
</comment>
<feature type="binding site" evidence="10">
    <location>
        <position position="243"/>
    </location>
    <ligand>
        <name>Ca(2+)</name>
        <dbReference type="ChEBI" id="CHEBI:29108"/>
        <label>2</label>
    </ligand>
</feature>
<dbReference type="PROSITE" id="PS00435">
    <property type="entry name" value="PEROXIDASE_1"/>
    <property type="match status" value="1"/>
</dbReference>
<evidence type="ECO:0000256" key="11">
    <source>
        <dbReference type="PIRSR" id="PIRSR600823-4"/>
    </source>
</evidence>
<dbReference type="Gene3D" id="1.10.420.10">
    <property type="entry name" value="Peroxidase, domain 2"/>
    <property type="match status" value="1"/>
</dbReference>
<evidence type="ECO:0000256" key="3">
    <source>
        <dbReference type="ARBA" id="ARBA00012313"/>
    </source>
</evidence>
<accession>A0A7J7HH42</accession>
<dbReference type="InterPro" id="IPR010255">
    <property type="entry name" value="Haem_peroxidase_sf"/>
</dbReference>
<dbReference type="Pfam" id="PF00141">
    <property type="entry name" value="peroxidase"/>
    <property type="match status" value="1"/>
</dbReference>
<comment type="cofactor">
    <cofactor evidence="10">
        <name>Ca(2+)</name>
        <dbReference type="ChEBI" id="CHEBI:29108"/>
    </cofactor>
    <text evidence="10">Binds 2 calcium ions per subunit.</text>
</comment>
<comment type="similarity">
    <text evidence="2">Belongs to the peroxidase family. Ascorbate peroxidase subfamily.</text>
</comment>
<dbReference type="PROSITE" id="PS50873">
    <property type="entry name" value="PEROXIDASE_4"/>
    <property type="match status" value="1"/>
</dbReference>
<evidence type="ECO:0000256" key="6">
    <source>
        <dbReference type="ARBA" id="ARBA00022723"/>
    </source>
</evidence>
<comment type="cofactor">
    <cofactor evidence="10">
        <name>heme b</name>
        <dbReference type="ChEBI" id="CHEBI:60344"/>
    </cofactor>
    <text evidence="10">Binds 1 heme b (iron(II)-protoporphyrin IX) group per subunit.</text>
</comment>
<dbReference type="PRINTS" id="PR00461">
    <property type="entry name" value="PLPEROXIDASE"/>
</dbReference>
<feature type="domain" description="Plant heme peroxidase family profile" evidence="14">
    <location>
        <begin position="22"/>
        <end position="254"/>
    </location>
</feature>
<evidence type="ECO:0000256" key="7">
    <source>
        <dbReference type="ARBA" id="ARBA00023002"/>
    </source>
</evidence>
<organism evidence="15 16">
    <name type="scientific">Camellia sinensis</name>
    <name type="common">Tea plant</name>
    <name type="synonym">Thea sinensis</name>
    <dbReference type="NCBI Taxonomy" id="4442"/>
    <lineage>
        <taxon>Eukaryota</taxon>
        <taxon>Viridiplantae</taxon>
        <taxon>Streptophyta</taxon>
        <taxon>Embryophyta</taxon>
        <taxon>Tracheophyta</taxon>
        <taxon>Spermatophyta</taxon>
        <taxon>Magnoliopsida</taxon>
        <taxon>eudicotyledons</taxon>
        <taxon>Gunneridae</taxon>
        <taxon>Pentapetalae</taxon>
        <taxon>asterids</taxon>
        <taxon>Ericales</taxon>
        <taxon>Theaceae</taxon>
        <taxon>Camellia</taxon>
    </lineage>
</organism>
<feature type="binding site" description="axial binding residue" evidence="10">
    <location>
        <position position="188"/>
    </location>
    <ligand>
        <name>heme b</name>
        <dbReference type="ChEBI" id="CHEBI:60344"/>
    </ligand>
    <ligandPart>
        <name>Fe</name>
        <dbReference type="ChEBI" id="CHEBI:18248"/>
    </ligandPart>
</feature>
<keyword evidence="4" id="KW-0575">Peroxidase</keyword>
<feature type="site" description="Transition state stabilizer" evidence="11">
    <location>
        <position position="59"/>
    </location>
</feature>
<evidence type="ECO:0000256" key="9">
    <source>
        <dbReference type="PIRSR" id="PIRSR600823-2"/>
    </source>
</evidence>
<comment type="caution">
    <text evidence="15">The sequence shown here is derived from an EMBL/GenBank/DDBJ whole genome shotgun (WGS) entry which is preliminary data.</text>
</comment>
<dbReference type="PANTHER" id="PTHR31235">
    <property type="entry name" value="PEROXIDASE 25-RELATED"/>
    <property type="match status" value="1"/>
</dbReference>
<feature type="binding site" evidence="9">
    <location>
        <position position="158"/>
    </location>
    <ligand>
        <name>substrate</name>
    </ligand>
</feature>
<dbReference type="InterPro" id="IPR002016">
    <property type="entry name" value="Haem_peroxidase"/>
</dbReference>
<keyword evidence="7" id="KW-0560">Oxidoreductase</keyword>
<keyword evidence="6 10" id="KW-0479">Metal-binding</keyword>
<evidence type="ECO:0000256" key="13">
    <source>
        <dbReference type="SAM" id="SignalP"/>
    </source>
</evidence>
<dbReference type="InterPro" id="IPR000823">
    <property type="entry name" value="Peroxidase_pln"/>
</dbReference>
<dbReference type="AlphaFoldDB" id="A0A7J7HH42"/>
<dbReference type="Gene3D" id="1.10.520.10">
    <property type="match status" value="1"/>
</dbReference>
<evidence type="ECO:0000256" key="8">
    <source>
        <dbReference type="ARBA" id="ARBA00023004"/>
    </source>
</evidence>
<keyword evidence="8 10" id="KW-0408">Iron</keyword>
<evidence type="ECO:0000256" key="12">
    <source>
        <dbReference type="PIRSR" id="PIRSR600823-5"/>
    </source>
</evidence>
<evidence type="ECO:0000256" key="10">
    <source>
        <dbReference type="PIRSR" id="PIRSR600823-3"/>
    </source>
</evidence>
<keyword evidence="12" id="KW-1015">Disulfide bond</keyword>
<dbReference type="EMBL" id="JACBKZ010000004">
    <property type="protein sequence ID" value="KAF5952202.1"/>
    <property type="molecule type" value="Genomic_DNA"/>
</dbReference>
<protein>
    <recommendedName>
        <fullName evidence="3">peroxidase</fullName>
        <ecNumber evidence="3">1.11.1.7</ecNumber>
    </recommendedName>
</protein>
<evidence type="ECO:0000256" key="5">
    <source>
        <dbReference type="ARBA" id="ARBA00022617"/>
    </source>
</evidence>
<proteinExistence type="inferred from homology"/>
<feature type="chain" id="PRO_5029650247" description="peroxidase" evidence="13">
    <location>
        <begin position="20"/>
        <end position="254"/>
    </location>
</feature>
<dbReference type="GO" id="GO:0020037">
    <property type="term" value="F:heme binding"/>
    <property type="evidence" value="ECO:0007669"/>
    <property type="project" value="InterPro"/>
</dbReference>
<evidence type="ECO:0000313" key="16">
    <source>
        <dbReference type="Proteomes" id="UP000593564"/>
    </source>
</evidence>
<keyword evidence="16" id="KW-1185">Reference proteome</keyword>
<reference evidence="16" key="1">
    <citation type="journal article" date="2020" name="Nat. Commun.">
        <title>Genome assembly of wild tea tree DASZ reveals pedigree and selection history of tea varieties.</title>
        <authorList>
            <person name="Zhang W."/>
            <person name="Zhang Y."/>
            <person name="Qiu H."/>
            <person name="Guo Y."/>
            <person name="Wan H."/>
            <person name="Zhang X."/>
            <person name="Scossa F."/>
            <person name="Alseekh S."/>
            <person name="Zhang Q."/>
            <person name="Wang P."/>
            <person name="Xu L."/>
            <person name="Schmidt M.H."/>
            <person name="Jia X."/>
            <person name="Li D."/>
            <person name="Zhu A."/>
            <person name="Guo F."/>
            <person name="Chen W."/>
            <person name="Ni D."/>
            <person name="Usadel B."/>
            <person name="Fernie A.R."/>
            <person name="Wen W."/>
        </authorList>
    </citation>
    <scope>NUCLEOTIDE SEQUENCE [LARGE SCALE GENOMIC DNA]</scope>
    <source>
        <strain evidence="16">cv. G240</strain>
    </source>
</reference>
<name>A0A7J7HH42_CAMSI</name>